<comment type="caution">
    <text evidence="1">Lacks conserved residue(s) required for the propagation of feature annotation.</text>
</comment>
<dbReference type="SUPFAM" id="SSF52172">
    <property type="entry name" value="CheY-like"/>
    <property type="match status" value="1"/>
</dbReference>
<feature type="domain" description="Response regulatory" evidence="2">
    <location>
        <begin position="8"/>
        <end position="124"/>
    </location>
</feature>
<gene>
    <name evidence="3" type="ORF">JOF53_000758</name>
</gene>
<dbReference type="Gene3D" id="3.40.50.2300">
    <property type="match status" value="1"/>
</dbReference>
<organism evidence="3 4">
    <name type="scientific">Crossiella equi</name>
    <dbReference type="NCBI Taxonomy" id="130796"/>
    <lineage>
        <taxon>Bacteria</taxon>
        <taxon>Bacillati</taxon>
        <taxon>Actinomycetota</taxon>
        <taxon>Actinomycetes</taxon>
        <taxon>Pseudonocardiales</taxon>
        <taxon>Pseudonocardiaceae</taxon>
        <taxon>Crossiella</taxon>
    </lineage>
</organism>
<keyword evidence="4" id="KW-1185">Reference proteome</keyword>
<dbReference type="PROSITE" id="PS50110">
    <property type="entry name" value="RESPONSE_REGULATORY"/>
    <property type="match status" value="1"/>
</dbReference>
<reference evidence="3 4" key="1">
    <citation type="submission" date="2021-03" db="EMBL/GenBank/DDBJ databases">
        <title>Sequencing the genomes of 1000 actinobacteria strains.</title>
        <authorList>
            <person name="Klenk H.-P."/>
        </authorList>
    </citation>
    <scope>NUCLEOTIDE SEQUENCE [LARGE SCALE GENOMIC DNA]</scope>
    <source>
        <strain evidence="3 4">DSM 44580</strain>
    </source>
</reference>
<evidence type="ECO:0000256" key="1">
    <source>
        <dbReference type="PROSITE-ProRule" id="PRU00169"/>
    </source>
</evidence>
<sequence length="230" mass="25150">MGDTAASAVLVVEAGALPPPHLRELRRTSWVRAAHELAAGDDVLDAVELLRPDLVVLPWQRTGADSLQVLRRLRDPGRHQPDVVLTATGLDLASALAARRLGVVCVLRRPFTAADLLVRLEAWWLELWLARTLPDPAQLSQPQLDRLLHRTRASGAATPKGIAPHTLRLVAGALRGSGQELEVKELARSCGLSEVATRRYLNHLTDLGKAELRTRYGSPGRPAGRYHWVG</sequence>
<dbReference type="RefSeq" id="WP_086787709.1">
    <property type="nucleotide sequence ID" value="NZ_JAGIOO010000001.1"/>
</dbReference>
<evidence type="ECO:0000313" key="3">
    <source>
        <dbReference type="EMBL" id="MBP2471886.1"/>
    </source>
</evidence>
<evidence type="ECO:0000259" key="2">
    <source>
        <dbReference type="PROSITE" id="PS50110"/>
    </source>
</evidence>
<dbReference type="InterPro" id="IPR011006">
    <property type="entry name" value="CheY-like_superfamily"/>
</dbReference>
<comment type="caution">
    <text evidence="3">The sequence shown here is derived from an EMBL/GenBank/DDBJ whole genome shotgun (WGS) entry which is preliminary data.</text>
</comment>
<dbReference type="Proteomes" id="UP001519363">
    <property type="component" value="Unassembled WGS sequence"/>
</dbReference>
<dbReference type="InterPro" id="IPR051271">
    <property type="entry name" value="2C-system_Tx_regulators"/>
</dbReference>
<name>A0ABS5A5L8_9PSEU</name>
<dbReference type="EMBL" id="JAGIOO010000001">
    <property type="protein sequence ID" value="MBP2471886.1"/>
    <property type="molecule type" value="Genomic_DNA"/>
</dbReference>
<proteinExistence type="predicted"/>
<evidence type="ECO:0000313" key="4">
    <source>
        <dbReference type="Proteomes" id="UP001519363"/>
    </source>
</evidence>
<dbReference type="PANTHER" id="PTHR45526:SF1">
    <property type="entry name" value="TRANSCRIPTIONAL REGULATORY PROTEIN DCUR-RELATED"/>
    <property type="match status" value="1"/>
</dbReference>
<accession>A0ABS5A5L8</accession>
<protein>
    <submittedName>
        <fullName evidence="3">Two-component system CitB family response regulator</fullName>
    </submittedName>
</protein>
<dbReference type="InterPro" id="IPR001789">
    <property type="entry name" value="Sig_transdc_resp-reg_receiver"/>
</dbReference>
<dbReference type="PANTHER" id="PTHR45526">
    <property type="entry name" value="TRANSCRIPTIONAL REGULATORY PROTEIN DPIA"/>
    <property type="match status" value="1"/>
</dbReference>